<name>X1SHD2_9ZZZZ</name>
<sequence>MALSKEQKTGLGILGTLAAIFGIRQLTKAAPSPPPGEYCCPYCAECFDTYEELVDHIKTEHPGERIPLPIEWD</sequence>
<organism evidence="2">
    <name type="scientific">marine sediment metagenome</name>
    <dbReference type="NCBI Taxonomy" id="412755"/>
    <lineage>
        <taxon>unclassified sequences</taxon>
        <taxon>metagenomes</taxon>
        <taxon>ecological metagenomes</taxon>
    </lineage>
</organism>
<evidence type="ECO:0000313" key="2">
    <source>
        <dbReference type="EMBL" id="GAI92383.1"/>
    </source>
</evidence>
<comment type="caution">
    <text evidence="2">The sequence shown here is derived from an EMBL/GenBank/DDBJ whole genome shotgun (WGS) entry which is preliminary data.</text>
</comment>
<accession>X1SHD2</accession>
<protein>
    <recommendedName>
        <fullName evidence="1">C2H2-type domain-containing protein</fullName>
    </recommendedName>
</protein>
<dbReference type="AlphaFoldDB" id="X1SHD2"/>
<gene>
    <name evidence="2" type="ORF">S12H4_28800</name>
</gene>
<dbReference type="InterPro" id="IPR013087">
    <property type="entry name" value="Znf_C2H2_type"/>
</dbReference>
<reference evidence="2" key="1">
    <citation type="journal article" date="2014" name="Front. Microbiol.">
        <title>High frequency of phylogenetically diverse reductive dehalogenase-homologous genes in deep subseafloor sedimentary metagenomes.</title>
        <authorList>
            <person name="Kawai M."/>
            <person name="Futagami T."/>
            <person name="Toyoda A."/>
            <person name="Takaki Y."/>
            <person name="Nishi S."/>
            <person name="Hori S."/>
            <person name="Arai W."/>
            <person name="Tsubouchi T."/>
            <person name="Morono Y."/>
            <person name="Uchiyama I."/>
            <person name="Ito T."/>
            <person name="Fujiyama A."/>
            <person name="Inagaki F."/>
            <person name="Takami H."/>
        </authorList>
    </citation>
    <scope>NUCLEOTIDE SEQUENCE</scope>
    <source>
        <strain evidence="2">Expedition CK06-06</strain>
    </source>
</reference>
<evidence type="ECO:0000259" key="1">
    <source>
        <dbReference type="PROSITE" id="PS50157"/>
    </source>
</evidence>
<proteinExistence type="predicted"/>
<dbReference type="EMBL" id="BARW01016551">
    <property type="protein sequence ID" value="GAI92383.1"/>
    <property type="molecule type" value="Genomic_DNA"/>
</dbReference>
<dbReference type="PROSITE" id="PS50157">
    <property type="entry name" value="ZINC_FINGER_C2H2_2"/>
    <property type="match status" value="1"/>
</dbReference>
<feature type="domain" description="C2H2-type" evidence="1">
    <location>
        <begin position="38"/>
        <end position="66"/>
    </location>
</feature>
<dbReference type="PROSITE" id="PS00028">
    <property type="entry name" value="ZINC_FINGER_C2H2_1"/>
    <property type="match status" value="1"/>
</dbReference>